<evidence type="ECO:0000256" key="3">
    <source>
        <dbReference type="ARBA" id="ARBA00008000"/>
    </source>
</evidence>
<dbReference type="PANTHER" id="PTHR11748">
    <property type="entry name" value="D-LACTATE DEHYDROGENASE"/>
    <property type="match status" value="1"/>
</dbReference>
<keyword evidence="7" id="KW-0560">Oxidoreductase</keyword>
<dbReference type="GO" id="GO:1903457">
    <property type="term" value="P:lactate catabolic process"/>
    <property type="evidence" value="ECO:0007669"/>
    <property type="project" value="TreeGrafter"/>
</dbReference>
<dbReference type="GO" id="GO:0005739">
    <property type="term" value="C:mitochondrion"/>
    <property type="evidence" value="ECO:0007669"/>
    <property type="project" value="UniProtKB-SubCell"/>
</dbReference>
<dbReference type="Gene3D" id="3.30.465.10">
    <property type="match status" value="1"/>
</dbReference>
<keyword evidence="4" id="KW-0285">Flavoprotein</keyword>
<dbReference type="InterPro" id="IPR036318">
    <property type="entry name" value="FAD-bd_PCMH-like_sf"/>
</dbReference>
<dbReference type="FunFam" id="3.30.465.10:FF:000016">
    <property type="entry name" value="probable D-lactate dehydrogenase, mitochondrial"/>
    <property type="match status" value="1"/>
</dbReference>
<dbReference type="Pfam" id="PF01565">
    <property type="entry name" value="FAD_binding_4"/>
    <property type="match status" value="1"/>
</dbReference>
<dbReference type="PROSITE" id="PS51387">
    <property type="entry name" value="FAD_PCMH"/>
    <property type="match status" value="1"/>
</dbReference>
<dbReference type="GO" id="GO:0008720">
    <property type="term" value="F:D-lactate dehydrogenase (NAD+) activity"/>
    <property type="evidence" value="ECO:0007669"/>
    <property type="project" value="TreeGrafter"/>
</dbReference>
<gene>
    <name evidence="11" type="ORF">METZ01_LOCUS261939</name>
</gene>
<evidence type="ECO:0000259" key="10">
    <source>
        <dbReference type="PROSITE" id="PS51387"/>
    </source>
</evidence>
<evidence type="ECO:0000256" key="7">
    <source>
        <dbReference type="ARBA" id="ARBA00023002"/>
    </source>
</evidence>
<reference evidence="11" key="1">
    <citation type="submission" date="2018-05" db="EMBL/GenBank/DDBJ databases">
        <authorList>
            <person name="Lanie J.A."/>
            <person name="Ng W.-L."/>
            <person name="Kazmierczak K.M."/>
            <person name="Andrzejewski T.M."/>
            <person name="Davidsen T.M."/>
            <person name="Wayne K.J."/>
            <person name="Tettelin H."/>
            <person name="Glass J.I."/>
            <person name="Rusch D."/>
            <person name="Podicherti R."/>
            <person name="Tsui H.-C.T."/>
            <person name="Winkler M.E."/>
        </authorList>
    </citation>
    <scope>NUCLEOTIDE SEQUENCE</scope>
</reference>
<dbReference type="InterPro" id="IPR004113">
    <property type="entry name" value="FAD-bd_oxidored_4_C"/>
</dbReference>
<evidence type="ECO:0000256" key="9">
    <source>
        <dbReference type="ARBA" id="ARBA00038897"/>
    </source>
</evidence>
<dbReference type="SUPFAM" id="SSF56176">
    <property type="entry name" value="FAD-binding/transporter-associated domain-like"/>
    <property type="match status" value="1"/>
</dbReference>
<dbReference type="Pfam" id="PF02913">
    <property type="entry name" value="FAD-oxidase_C"/>
    <property type="match status" value="1"/>
</dbReference>
<dbReference type="InterPro" id="IPR016169">
    <property type="entry name" value="FAD-bd_PCMH_sub2"/>
</dbReference>
<comment type="subcellular location">
    <subcellularLocation>
        <location evidence="2">Mitochondrion</location>
    </subcellularLocation>
</comment>
<dbReference type="GO" id="GO:0071949">
    <property type="term" value="F:FAD binding"/>
    <property type="evidence" value="ECO:0007669"/>
    <property type="project" value="InterPro"/>
</dbReference>
<evidence type="ECO:0000256" key="2">
    <source>
        <dbReference type="ARBA" id="ARBA00004173"/>
    </source>
</evidence>
<feature type="domain" description="FAD-binding PCMH-type" evidence="10">
    <location>
        <begin position="34"/>
        <end position="212"/>
    </location>
</feature>
<dbReference type="SUPFAM" id="SSF55103">
    <property type="entry name" value="FAD-linked oxidases, C-terminal domain"/>
    <property type="match status" value="1"/>
</dbReference>
<dbReference type="InterPro" id="IPR016164">
    <property type="entry name" value="FAD-linked_Oxase-like_C"/>
</dbReference>
<comment type="similarity">
    <text evidence="3">Belongs to the FAD-binding oxidoreductase/transferase type 4 family.</text>
</comment>
<keyword evidence="6" id="KW-0809">Transit peptide</keyword>
<evidence type="ECO:0000313" key="11">
    <source>
        <dbReference type="EMBL" id="SVC09085.1"/>
    </source>
</evidence>
<proteinExistence type="inferred from homology"/>
<organism evidence="11">
    <name type="scientific">marine metagenome</name>
    <dbReference type="NCBI Taxonomy" id="408172"/>
    <lineage>
        <taxon>unclassified sequences</taxon>
        <taxon>metagenomes</taxon>
        <taxon>ecological metagenomes</taxon>
    </lineage>
</organism>
<evidence type="ECO:0000256" key="6">
    <source>
        <dbReference type="ARBA" id="ARBA00022946"/>
    </source>
</evidence>
<evidence type="ECO:0000256" key="1">
    <source>
        <dbReference type="ARBA" id="ARBA00001974"/>
    </source>
</evidence>
<name>A0A382JBW7_9ZZZZ</name>
<dbReference type="AlphaFoldDB" id="A0A382JBW7"/>
<feature type="non-terminal residue" evidence="11">
    <location>
        <position position="333"/>
    </location>
</feature>
<dbReference type="EC" id="1.1.2.4" evidence="9"/>
<keyword evidence="5" id="KW-0274">FAD</keyword>
<sequence>MNDILKQKLTEILKDRISFSEGTRTNYARGEDTYEPVLSKAVVFPETNEEVSKILKLCNEHKVPVVPFGTGTSLEGHVVGNENGITISLEKMNKVLSVNASDFDCRVQANVTRKQLNEYLREDGVFFPIDPGADAALGGMSATSASGTMAVKYGTMRTVVSGLTVVLPTGDIVKLGTRTKKSSAGYNLTNLFIGSEGTLGIITEVHLRLSPIPESIMSAVCHFPDLESAVLTAQEVIQYGIPIARIEMLNKDQMEISIKYSKLENAEPMPTLFFEFHGSESSNKESINIVEELSKNNGGSDLKWAETLEERNKLWKARHEVYDSVKAQGVNTK</sequence>
<dbReference type="EMBL" id="UINC01073020">
    <property type="protein sequence ID" value="SVC09085.1"/>
    <property type="molecule type" value="Genomic_DNA"/>
</dbReference>
<evidence type="ECO:0000256" key="8">
    <source>
        <dbReference type="ARBA" id="ARBA00023128"/>
    </source>
</evidence>
<evidence type="ECO:0000256" key="4">
    <source>
        <dbReference type="ARBA" id="ARBA00022630"/>
    </source>
</evidence>
<evidence type="ECO:0000256" key="5">
    <source>
        <dbReference type="ARBA" id="ARBA00022827"/>
    </source>
</evidence>
<accession>A0A382JBW7</accession>
<dbReference type="PANTHER" id="PTHR11748:SF111">
    <property type="entry name" value="D-LACTATE DEHYDROGENASE, MITOCHONDRIAL-RELATED"/>
    <property type="match status" value="1"/>
</dbReference>
<dbReference type="GO" id="GO:0004458">
    <property type="term" value="F:D-lactate dehydrogenase (cytochrome) activity"/>
    <property type="evidence" value="ECO:0007669"/>
    <property type="project" value="UniProtKB-EC"/>
</dbReference>
<keyword evidence="8" id="KW-0496">Mitochondrion</keyword>
<dbReference type="InterPro" id="IPR006094">
    <property type="entry name" value="Oxid_FAD_bind_N"/>
</dbReference>
<comment type="cofactor">
    <cofactor evidence="1">
        <name>FAD</name>
        <dbReference type="ChEBI" id="CHEBI:57692"/>
    </cofactor>
</comment>
<dbReference type="InterPro" id="IPR016166">
    <property type="entry name" value="FAD-bd_PCMH"/>
</dbReference>
<protein>
    <recommendedName>
        <fullName evidence="9">D-lactate dehydrogenase (cytochrome)</fullName>
        <ecNumber evidence="9">1.1.2.4</ecNumber>
    </recommendedName>
</protein>